<feature type="compositionally biased region" description="Basic residues" evidence="2">
    <location>
        <begin position="1"/>
        <end position="16"/>
    </location>
</feature>
<evidence type="ECO:0000313" key="4">
    <source>
        <dbReference type="EMBL" id="KAL0486966.1"/>
    </source>
</evidence>
<dbReference type="PANTHER" id="PTHR13335:SF1">
    <property type="entry name" value="TARGET OF RAPAMYCIN COMPLEX 2 SUBUNIT MAPKAP1"/>
    <property type="match status" value="1"/>
</dbReference>
<proteinExistence type="inferred from homology"/>
<feature type="compositionally biased region" description="Low complexity" evidence="2">
    <location>
        <begin position="538"/>
        <end position="547"/>
    </location>
</feature>
<gene>
    <name evidence="4" type="ORF">AKO1_001327</name>
</gene>
<evidence type="ECO:0000259" key="3">
    <source>
        <dbReference type="Pfam" id="PF16978"/>
    </source>
</evidence>
<name>A0AAW2ZE24_9EUKA</name>
<dbReference type="Proteomes" id="UP001431209">
    <property type="component" value="Unassembled WGS sequence"/>
</dbReference>
<dbReference type="InterPro" id="IPR008828">
    <property type="entry name" value="Sin1/Avo1"/>
</dbReference>
<dbReference type="PANTHER" id="PTHR13335">
    <property type="entry name" value="TARGET OF RAPAMYCIN COMPLEX 2 SUBUNIT MAPKAP1"/>
    <property type="match status" value="1"/>
</dbReference>
<comment type="caution">
    <text evidence="4">The sequence shown here is derived from an EMBL/GenBank/DDBJ whole genome shotgun (WGS) entry which is preliminary data.</text>
</comment>
<evidence type="ECO:0000256" key="1">
    <source>
        <dbReference type="ARBA" id="ARBA00009407"/>
    </source>
</evidence>
<accession>A0AAW2ZE24</accession>
<organism evidence="4 5">
    <name type="scientific">Acrasis kona</name>
    <dbReference type="NCBI Taxonomy" id="1008807"/>
    <lineage>
        <taxon>Eukaryota</taxon>
        <taxon>Discoba</taxon>
        <taxon>Heterolobosea</taxon>
        <taxon>Tetramitia</taxon>
        <taxon>Eutetramitia</taxon>
        <taxon>Acrasidae</taxon>
        <taxon>Acrasis</taxon>
    </lineage>
</organism>
<feature type="region of interest" description="Disordered" evidence="2">
    <location>
        <begin position="499"/>
        <end position="553"/>
    </location>
</feature>
<feature type="compositionally biased region" description="Basic and acidic residues" evidence="2">
    <location>
        <begin position="17"/>
        <end position="28"/>
    </location>
</feature>
<protein>
    <recommendedName>
        <fullName evidence="3">CRIM domain-containing protein</fullName>
    </recommendedName>
</protein>
<dbReference type="GO" id="GO:0031932">
    <property type="term" value="C:TORC2 complex"/>
    <property type="evidence" value="ECO:0007669"/>
    <property type="project" value="InterPro"/>
</dbReference>
<dbReference type="GO" id="GO:0005886">
    <property type="term" value="C:plasma membrane"/>
    <property type="evidence" value="ECO:0007669"/>
    <property type="project" value="TreeGrafter"/>
</dbReference>
<dbReference type="Pfam" id="PF16978">
    <property type="entry name" value="CRIM"/>
    <property type="match status" value="1"/>
</dbReference>
<dbReference type="GO" id="GO:0038203">
    <property type="term" value="P:TORC2 signaling"/>
    <property type="evidence" value="ECO:0007669"/>
    <property type="project" value="TreeGrafter"/>
</dbReference>
<keyword evidence="5" id="KW-1185">Reference proteome</keyword>
<reference evidence="4 5" key="1">
    <citation type="submission" date="2024-03" db="EMBL/GenBank/DDBJ databases">
        <title>The Acrasis kona genome and developmental transcriptomes reveal deep origins of eukaryotic multicellular pathways.</title>
        <authorList>
            <person name="Sheikh S."/>
            <person name="Fu C.-J."/>
            <person name="Brown M.W."/>
            <person name="Baldauf S.L."/>
        </authorList>
    </citation>
    <scope>NUCLEOTIDE SEQUENCE [LARGE SCALE GENOMIC DNA]</scope>
    <source>
        <strain evidence="4 5">ATCC MYA-3509</strain>
    </source>
</reference>
<comment type="similarity">
    <text evidence="1">Belongs to the SIN1 family.</text>
</comment>
<feature type="compositionally biased region" description="Basic and acidic residues" evidence="2">
    <location>
        <begin position="499"/>
        <end position="509"/>
    </location>
</feature>
<dbReference type="InterPro" id="IPR031567">
    <property type="entry name" value="CRIM_dom"/>
</dbReference>
<dbReference type="GO" id="GO:0005546">
    <property type="term" value="F:phosphatidylinositol-4,5-bisphosphate binding"/>
    <property type="evidence" value="ECO:0007669"/>
    <property type="project" value="TreeGrafter"/>
</dbReference>
<dbReference type="EMBL" id="JAOPGA020001289">
    <property type="protein sequence ID" value="KAL0486966.1"/>
    <property type="molecule type" value="Genomic_DNA"/>
</dbReference>
<evidence type="ECO:0000313" key="5">
    <source>
        <dbReference type="Proteomes" id="UP001431209"/>
    </source>
</evidence>
<evidence type="ECO:0000256" key="2">
    <source>
        <dbReference type="SAM" id="MobiDB-lite"/>
    </source>
</evidence>
<dbReference type="GO" id="GO:0005737">
    <property type="term" value="C:cytoplasm"/>
    <property type="evidence" value="ECO:0007669"/>
    <property type="project" value="TreeGrafter"/>
</dbReference>
<dbReference type="AlphaFoldDB" id="A0AAW2ZE24"/>
<feature type="domain" description="CRIM" evidence="3">
    <location>
        <begin position="151"/>
        <end position="241"/>
    </location>
</feature>
<feature type="region of interest" description="Disordered" evidence="2">
    <location>
        <begin position="1"/>
        <end position="29"/>
    </location>
</feature>
<sequence length="553" mass="63205">MIPLHTTKRSTLHRKTRTYEPPKPDNDILQKPTQAVTTENITITIPDFLEEDLLVQSSFSPPTAFEDLRDHEAVREQQMSLNSDRNNQRTLTQRKEVQQVQQVQIPAALEPIETRALKFHVKEVPVLTSRRGLLHDQLTTNVPKENHMLHRHINVIVFVPHLEGGVHKVSISISEKSTGNELISAALEAYTKQTGRTLNNQYTLRAAESDGTVDKDFPGMDKNSTVQKLGFNMFVLVLDKSSSQPTSPQQLSNHAFNKEDHVDAILRKKNQDVGRLFLEDVRLEVHSDVESVPSGIVPVAPDVLIKDLIKVVCQHYEIRDQDRHFLRLRMNDGRIVTFPDAVKYTTCKFLKHYKVLFSRVTRSNDARDVYSSSETKRRSESLMELLIPSNPINYREYKVVKINKYGRRQDRILGLDDEKLFNKLPNQHRNVTAFLGLSQTRTRVPERFASTLLDVYYDKKTPLKFATQFEDETLYWEALTVVEADEIVRTLRSLKRVADQKRKLEEGQKPDNGSGGKKLLSRLSARFLPSPFSPPSPSGEEGSQSGPVTFQHT</sequence>